<dbReference type="Proteomes" id="UP000439903">
    <property type="component" value="Unassembled WGS sequence"/>
</dbReference>
<dbReference type="Gene3D" id="3.80.10.10">
    <property type="entry name" value="Ribonuclease Inhibitor"/>
    <property type="match status" value="1"/>
</dbReference>
<dbReference type="Pfam" id="PF12937">
    <property type="entry name" value="F-box-like"/>
    <property type="match status" value="1"/>
</dbReference>
<dbReference type="SUPFAM" id="SSF81383">
    <property type="entry name" value="F-box domain"/>
    <property type="match status" value="1"/>
</dbReference>
<feature type="transmembrane region" description="Helical" evidence="1">
    <location>
        <begin position="22"/>
        <end position="40"/>
    </location>
</feature>
<evidence type="ECO:0000256" key="1">
    <source>
        <dbReference type="SAM" id="Phobius"/>
    </source>
</evidence>
<evidence type="ECO:0000313" key="4">
    <source>
        <dbReference type="Proteomes" id="UP000439903"/>
    </source>
</evidence>
<name>A0A8H4A361_GIGMA</name>
<accession>A0A8H4A361</accession>
<dbReference type="AlphaFoldDB" id="A0A8H4A361"/>
<keyword evidence="1" id="KW-0472">Membrane</keyword>
<dbReference type="EMBL" id="WTPW01001985">
    <property type="protein sequence ID" value="KAF0403855.1"/>
    <property type="molecule type" value="Genomic_DNA"/>
</dbReference>
<reference evidence="3 4" key="1">
    <citation type="journal article" date="2019" name="Environ. Microbiol.">
        <title>At the nexus of three kingdoms: the genome of the mycorrhizal fungus Gigaspora margarita provides insights into plant, endobacterial and fungal interactions.</title>
        <authorList>
            <person name="Venice F."/>
            <person name="Ghignone S."/>
            <person name="Salvioli di Fossalunga A."/>
            <person name="Amselem J."/>
            <person name="Novero M."/>
            <person name="Xianan X."/>
            <person name="Sedzielewska Toro K."/>
            <person name="Morin E."/>
            <person name="Lipzen A."/>
            <person name="Grigoriev I.V."/>
            <person name="Henrissat B."/>
            <person name="Martin F.M."/>
            <person name="Bonfante P."/>
        </authorList>
    </citation>
    <scope>NUCLEOTIDE SEQUENCE [LARGE SCALE GENOMIC DNA]</scope>
    <source>
        <strain evidence="3 4">BEG34</strain>
    </source>
</reference>
<comment type="caution">
    <text evidence="3">The sequence shown here is derived from an EMBL/GenBank/DDBJ whole genome shotgun (WGS) entry which is preliminary data.</text>
</comment>
<dbReference type="InterPro" id="IPR036047">
    <property type="entry name" value="F-box-like_dom_sf"/>
</dbReference>
<dbReference type="InterPro" id="IPR032675">
    <property type="entry name" value="LRR_dom_sf"/>
</dbReference>
<keyword evidence="1" id="KW-1133">Transmembrane helix</keyword>
<dbReference type="OrthoDB" id="2373953at2759"/>
<feature type="domain" description="F-box" evidence="2">
    <location>
        <begin position="46"/>
        <end position="84"/>
    </location>
</feature>
<gene>
    <name evidence="3" type="ORF">F8M41_009170</name>
</gene>
<organism evidence="3 4">
    <name type="scientific">Gigaspora margarita</name>
    <dbReference type="NCBI Taxonomy" id="4874"/>
    <lineage>
        <taxon>Eukaryota</taxon>
        <taxon>Fungi</taxon>
        <taxon>Fungi incertae sedis</taxon>
        <taxon>Mucoromycota</taxon>
        <taxon>Glomeromycotina</taxon>
        <taxon>Glomeromycetes</taxon>
        <taxon>Diversisporales</taxon>
        <taxon>Gigasporaceae</taxon>
        <taxon>Gigaspora</taxon>
    </lineage>
</organism>
<dbReference type="InterPro" id="IPR001810">
    <property type="entry name" value="F-box_dom"/>
</dbReference>
<dbReference type="SUPFAM" id="SSF52047">
    <property type="entry name" value="RNI-like"/>
    <property type="match status" value="1"/>
</dbReference>
<evidence type="ECO:0000313" key="3">
    <source>
        <dbReference type="EMBL" id="KAF0403855.1"/>
    </source>
</evidence>
<keyword evidence="4" id="KW-1185">Reference proteome</keyword>
<protein>
    <recommendedName>
        <fullName evidence="2">F-box domain-containing protein</fullName>
    </recommendedName>
</protein>
<evidence type="ECO:0000259" key="2">
    <source>
        <dbReference type="Pfam" id="PF12937"/>
    </source>
</evidence>
<proteinExistence type="predicted"/>
<sequence length="535" mass="62305">MHIEVQLCCVSRKGIKIFVNKLIIKYYSILLTLIILVKMSNNISLTEILTEVFEHLEPHELHSCIFVNRQWCKISIPILWRSPFHECNLLRNKWRSLNLLARTCLLCLGDNKRELLMNESIPLPSVPSGQQPIFDYPSLFRVINIEIICTMSDAWVISNKGKCTRSEYCKKVLRKTLIEHLLERAEMIHFINLDEFNIKPIINKNALNLRRLKKIRFSSPTTDRKNSSIDNVSTFSENVSIFSTLINNLQHIIVENHKQHGSFIEYESDTKALAELVRNQGSLKCLEISGYYMNISSIFESLKGKTTTLTKLSLNRVDLNFISQNAINSWISCVNLKSLEIQNCKIVEEIYFNSGQQIFPNLKKLVFVNHVAKFPINFIIQIIKSTNKNLEFIKFELDHLTSVNQLSLINTAIHHCPNLVHLNVDELLNSQLIQILDSFRKLRELKFDTSNEFDNNTFIEFAKHISQTLKYLYINVDYYPFPDTFRMFINNLNDDVNLKVLHISNGAEELRNECREILEKHGIISTRIHSYQPFL</sequence>
<keyword evidence="1" id="KW-0812">Transmembrane</keyword>